<name>A0A7X9WBF6_STACP</name>
<evidence type="ECO:0000313" key="1">
    <source>
        <dbReference type="EMBL" id="NMK55028.1"/>
    </source>
</evidence>
<evidence type="ECO:0000313" key="4">
    <source>
        <dbReference type="Proteomes" id="UP000550736"/>
    </source>
</evidence>
<comment type="caution">
    <text evidence="2">The sequence shown here is derived from an EMBL/GenBank/DDBJ whole genome shotgun (WGS) entry which is preliminary data.</text>
</comment>
<dbReference type="EMBL" id="JABBMI010000076">
    <property type="protein sequence ID" value="NMK55028.1"/>
    <property type="molecule type" value="Genomic_DNA"/>
</dbReference>
<evidence type="ECO:0000313" key="2">
    <source>
        <dbReference type="EMBL" id="NMK98324.1"/>
    </source>
</evidence>
<protein>
    <submittedName>
        <fullName evidence="2">Uncharacterized protein</fullName>
    </submittedName>
</protein>
<dbReference type="AlphaFoldDB" id="A0A7X9WBF6"/>
<sequence>MNEVLGFRESMREADIKSKLDKTEKSYWDNLSVNEKREYINLYKQDKDKCISTITSKVKEIDPTHENAFVKANNDKLNKFFKTQGINDPTDTTKKAFNKQRIDANFDNFYHAFGKITFNMEKQATYNYYMSQQKQNFIQIAQLDTLIKQHNDLLNQNHKVLKQNEEIISLLKEIANKN</sequence>
<dbReference type="Proteomes" id="UP000538955">
    <property type="component" value="Unassembled WGS sequence"/>
</dbReference>
<gene>
    <name evidence="2" type="ORF">HHM13_09490</name>
    <name evidence="1" type="ORF">HHM24_09890</name>
</gene>
<organism evidence="2 4">
    <name type="scientific">Staphylococcus capitis</name>
    <dbReference type="NCBI Taxonomy" id="29388"/>
    <lineage>
        <taxon>Bacteria</taxon>
        <taxon>Bacillati</taxon>
        <taxon>Bacillota</taxon>
        <taxon>Bacilli</taxon>
        <taxon>Bacillales</taxon>
        <taxon>Staphylococcaceae</taxon>
        <taxon>Staphylococcus</taxon>
    </lineage>
</organism>
<proteinExistence type="predicted"/>
<dbReference type="Proteomes" id="UP000550736">
    <property type="component" value="Unassembled WGS sequence"/>
</dbReference>
<keyword evidence="3" id="KW-1185">Reference proteome</keyword>
<dbReference type="RefSeq" id="WP_002469781.1">
    <property type="nucleotide sequence ID" value="NZ_CP086659.1"/>
</dbReference>
<evidence type="ECO:0000313" key="3">
    <source>
        <dbReference type="Proteomes" id="UP000538955"/>
    </source>
</evidence>
<reference evidence="3 4" key="1">
    <citation type="submission" date="2020-04" db="EMBL/GenBank/DDBJ databases">
        <title>The Epidemiology and Molecular Characteristics of Linezolid-Resistant Staphylococcus capitis in Huashan Hospital, Shanghai.</title>
        <authorList>
            <person name="Ding L."/>
            <person name="Li P."/>
            <person name="Yang Y."/>
            <person name="Lin D."/>
            <person name="Xu X."/>
        </authorList>
    </citation>
    <scope>NUCLEOTIDE SEQUENCE [LARGE SCALE GENOMIC DNA]</scope>
    <source>
        <strain evidence="2 4">12-86</strain>
        <strain evidence="1 3">17-84</strain>
    </source>
</reference>
<dbReference type="EMBL" id="JABBLX010000034">
    <property type="protein sequence ID" value="NMK98324.1"/>
    <property type="molecule type" value="Genomic_DNA"/>
</dbReference>
<accession>A0A7X9WBF6</accession>